<gene>
    <name evidence="1" type="ORF">FA95DRAFT_706005</name>
</gene>
<proteinExistence type="predicted"/>
<comment type="caution">
    <text evidence="1">The sequence shown here is derived from an EMBL/GenBank/DDBJ whole genome shotgun (WGS) entry which is preliminary data.</text>
</comment>
<accession>A0ACB8S0Z5</accession>
<reference evidence="1" key="2">
    <citation type="journal article" date="2022" name="New Phytol.">
        <title>Evolutionary transition to the ectomycorrhizal habit in the genomes of a hyperdiverse lineage of mushroom-forming fungi.</title>
        <authorList>
            <person name="Looney B."/>
            <person name="Miyauchi S."/>
            <person name="Morin E."/>
            <person name="Drula E."/>
            <person name="Courty P.E."/>
            <person name="Kohler A."/>
            <person name="Kuo A."/>
            <person name="LaButti K."/>
            <person name="Pangilinan J."/>
            <person name="Lipzen A."/>
            <person name="Riley R."/>
            <person name="Andreopoulos W."/>
            <person name="He G."/>
            <person name="Johnson J."/>
            <person name="Nolan M."/>
            <person name="Tritt A."/>
            <person name="Barry K.W."/>
            <person name="Grigoriev I.V."/>
            <person name="Nagy L.G."/>
            <person name="Hibbett D."/>
            <person name="Henrissat B."/>
            <person name="Matheny P.B."/>
            <person name="Labbe J."/>
            <person name="Martin F.M."/>
        </authorList>
    </citation>
    <scope>NUCLEOTIDE SEQUENCE</scope>
    <source>
        <strain evidence="1">FP105234-sp</strain>
    </source>
</reference>
<dbReference type="EMBL" id="MU275866">
    <property type="protein sequence ID" value="KAI0050051.1"/>
    <property type="molecule type" value="Genomic_DNA"/>
</dbReference>
<evidence type="ECO:0000313" key="1">
    <source>
        <dbReference type="EMBL" id="KAI0050051.1"/>
    </source>
</evidence>
<evidence type="ECO:0000313" key="2">
    <source>
        <dbReference type="Proteomes" id="UP000814033"/>
    </source>
</evidence>
<dbReference type="Proteomes" id="UP000814033">
    <property type="component" value="Unassembled WGS sequence"/>
</dbReference>
<reference evidence="1" key="1">
    <citation type="submission" date="2021-02" db="EMBL/GenBank/DDBJ databases">
        <authorList>
            <consortium name="DOE Joint Genome Institute"/>
            <person name="Ahrendt S."/>
            <person name="Looney B.P."/>
            <person name="Miyauchi S."/>
            <person name="Morin E."/>
            <person name="Drula E."/>
            <person name="Courty P.E."/>
            <person name="Chicoki N."/>
            <person name="Fauchery L."/>
            <person name="Kohler A."/>
            <person name="Kuo A."/>
            <person name="Labutti K."/>
            <person name="Pangilinan J."/>
            <person name="Lipzen A."/>
            <person name="Riley R."/>
            <person name="Andreopoulos W."/>
            <person name="He G."/>
            <person name="Johnson J."/>
            <person name="Barry K.W."/>
            <person name="Grigoriev I.V."/>
            <person name="Nagy L."/>
            <person name="Hibbett D."/>
            <person name="Henrissat B."/>
            <person name="Matheny P.B."/>
            <person name="Labbe J."/>
            <person name="Martin F."/>
        </authorList>
    </citation>
    <scope>NUCLEOTIDE SEQUENCE</scope>
    <source>
        <strain evidence="1">FP105234-sp</strain>
    </source>
</reference>
<keyword evidence="2" id="KW-1185">Reference proteome</keyword>
<protein>
    <submittedName>
        <fullName evidence="1">Uncharacterized protein</fullName>
    </submittedName>
</protein>
<organism evidence="1 2">
    <name type="scientific">Auriscalpium vulgare</name>
    <dbReference type="NCBI Taxonomy" id="40419"/>
    <lineage>
        <taxon>Eukaryota</taxon>
        <taxon>Fungi</taxon>
        <taxon>Dikarya</taxon>
        <taxon>Basidiomycota</taxon>
        <taxon>Agaricomycotina</taxon>
        <taxon>Agaricomycetes</taxon>
        <taxon>Russulales</taxon>
        <taxon>Auriscalpiaceae</taxon>
        <taxon>Auriscalpium</taxon>
    </lineage>
</organism>
<sequence length="557" mass="61056">MAQTRADANLPHFTFTSPTAPNSPSLRARRTPCPPLDVPPRPSSASRSSPASLASSLSPGTPRLPEQGWSSAAGPLSSPGFPAHESNMASYAWSPNKPLVSLDDIGGLRISTAASGQGSPRLSDRDVLSRLPRPTDALPELFWDNVDYGGTTVASETNGTGSILFSPAATWARAIGHDEPGWLRETSMRDRSGPPSPSSFSSRASPRSHRSSSSPQSHLSVPTSPNPSTGESGFSRTTSDVALHDRQAKLDRREAKVEEKSRDLSRRERLFKEANAALVKEQKKLEDERAAIRARERDFVIAEQDYAARRNKIASQEEAVMRKQASLDSILAKANEEVKEMRDQAAAADRNLERRERIVRDREAALGLVAQRQLSSIPEDTAAVEFEDGGIQDGGKKRERKERKDQLGGRESPASSGRSKKRSDKAGHGRKKDATLDGKGTKRQGSKKRGELEKKGHPERPPAGSPLRRFFQRMWESQPSRRPPTPEQVVLPVDPVHMIRSPRPFRAASSRPPSSRPPSSRPPTSVSSRASSPGRSEMKSTNSIMSVTTRIRQRVWR</sequence>
<name>A0ACB8S0Z5_9AGAM</name>